<name>A0A2S2PH55_SCHGA</name>
<sequence>MSLLWPNGVKHENVILFVSDAAPYMVKAGKALNIFYPKLIHFTCLAHGFHRMAETIRAEYPIIDSLIANVKKKILKAPSRTKMFKKLYPDLSLPPEPIITRWGT</sequence>
<organism evidence="2">
    <name type="scientific">Schizaphis graminum</name>
    <name type="common">Green bug aphid</name>
    <dbReference type="NCBI Taxonomy" id="13262"/>
    <lineage>
        <taxon>Eukaryota</taxon>
        <taxon>Metazoa</taxon>
        <taxon>Ecdysozoa</taxon>
        <taxon>Arthropoda</taxon>
        <taxon>Hexapoda</taxon>
        <taxon>Insecta</taxon>
        <taxon>Pterygota</taxon>
        <taxon>Neoptera</taxon>
        <taxon>Paraneoptera</taxon>
        <taxon>Hemiptera</taxon>
        <taxon>Sternorrhyncha</taxon>
        <taxon>Aphidomorpha</taxon>
        <taxon>Aphidoidea</taxon>
        <taxon>Aphididae</taxon>
        <taxon>Aphidini</taxon>
        <taxon>Schizaphis</taxon>
    </lineage>
</organism>
<evidence type="ECO:0000259" key="1">
    <source>
        <dbReference type="Pfam" id="PF04937"/>
    </source>
</evidence>
<dbReference type="InterPro" id="IPR007021">
    <property type="entry name" value="DUF659"/>
</dbReference>
<accession>A0A2S2PH55</accession>
<gene>
    <name evidence="2" type="ORF">g.23917</name>
</gene>
<dbReference type="Pfam" id="PF04937">
    <property type="entry name" value="DUF659"/>
    <property type="match status" value="1"/>
</dbReference>
<evidence type="ECO:0000313" key="2">
    <source>
        <dbReference type="EMBL" id="MBY28236.1"/>
    </source>
</evidence>
<proteinExistence type="predicted"/>
<feature type="domain" description="DUF659" evidence="1">
    <location>
        <begin position="9"/>
        <end position="72"/>
    </location>
</feature>
<dbReference type="EMBL" id="GGMR01015617">
    <property type="protein sequence ID" value="MBY28236.1"/>
    <property type="molecule type" value="Transcribed_RNA"/>
</dbReference>
<protein>
    <recommendedName>
        <fullName evidence="1">DUF659 domain-containing protein</fullName>
    </recommendedName>
</protein>
<dbReference type="AlphaFoldDB" id="A0A2S2PH55"/>
<reference evidence="2" key="1">
    <citation type="submission" date="2018-04" db="EMBL/GenBank/DDBJ databases">
        <title>Transcriptome of Schizaphis graminum biotype I.</title>
        <authorList>
            <person name="Scully E.D."/>
            <person name="Geib S.M."/>
            <person name="Palmer N.A."/>
            <person name="Koch K."/>
            <person name="Bradshaw J."/>
            <person name="Heng-Moss T."/>
            <person name="Sarath G."/>
        </authorList>
    </citation>
    <scope>NUCLEOTIDE SEQUENCE</scope>
</reference>